<feature type="region of interest" description="Disordered" evidence="2">
    <location>
        <begin position="427"/>
        <end position="447"/>
    </location>
</feature>
<feature type="compositionally biased region" description="Basic and acidic residues" evidence="2">
    <location>
        <begin position="771"/>
        <end position="781"/>
    </location>
</feature>
<reference evidence="4" key="1">
    <citation type="submission" date="2018-04" db="EMBL/GenBank/DDBJ databases">
        <authorList>
            <person name="Go L.Y."/>
            <person name="Mitchell J.A."/>
        </authorList>
    </citation>
    <scope>NUCLEOTIDE SEQUENCE</scope>
    <source>
        <tissue evidence="4">Whole organism</tissue>
    </source>
</reference>
<evidence type="ECO:0000259" key="3">
    <source>
        <dbReference type="PROSITE" id="PS50157"/>
    </source>
</evidence>
<evidence type="ECO:0000256" key="1">
    <source>
        <dbReference type="PROSITE-ProRule" id="PRU00042"/>
    </source>
</evidence>
<feature type="compositionally biased region" description="Basic and acidic residues" evidence="2">
    <location>
        <begin position="977"/>
        <end position="993"/>
    </location>
</feature>
<feature type="region of interest" description="Disordered" evidence="2">
    <location>
        <begin position="109"/>
        <end position="140"/>
    </location>
</feature>
<organism evidence="5">
    <name type="scientific">Culicoides sonorensis</name>
    <name type="common">Biting midge</name>
    <dbReference type="NCBI Taxonomy" id="179676"/>
    <lineage>
        <taxon>Eukaryota</taxon>
        <taxon>Metazoa</taxon>
        <taxon>Ecdysozoa</taxon>
        <taxon>Arthropoda</taxon>
        <taxon>Hexapoda</taxon>
        <taxon>Insecta</taxon>
        <taxon>Pterygota</taxon>
        <taxon>Neoptera</taxon>
        <taxon>Endopterygota</taxon>
        <taxon>Diptera</taxon>
        <taxon>Nematocera</taxon>
        <taxon>Chironomoidea</taxon>
        <taxon>Ceratopogonidae</taxon>
        <taxon>Ceratopogoninae</taxon>
        <taxon>Culicoides</taxon>
        <taxon>Monoculicoides</taxon>
    </lineage>
</organism>
<dbReference type="PROSITE" id="PS00028">
    <property type="entry name" value="ZINC_FINGER_C2H2_1"/>
    <property type="match status" value="5"/>
</dbReference>
<dbReference type="Pfam" id="PF15692">
    <property type="entry name" value="NKAP"/>
    <property type="match status" value="1"/>
</dbReference>
<keyword evidence="1" id="KW-0863">Zinc-finger</keyword>
<dbReference type="Pfam" id="PF00096">
    <property type="entry name" value="zf-C2H2"/>
    <property type="match status" value="1"/>
</dbReference>
<dbReference type="SMART" id="SM00355">
    <property type="entry name" value="ZnF_C2H2"/>
    <property type="match status" value="5"/>
</dbReference>
<dbReference type="EMBL" id="UFQS01001119">
    <property type="protein sequence ID" value="SSX09074.1"/>
    <property type="molecule type" value="Genomic_DNA"/>
</dbReference>
<feature type="region of interest" description="Disordered" evidence="2">
    <location>
        <begin position="841"/>
        <end position="1084"/>
    </location>
</feature>
<feature type="compositionally biased region" description="Basic and acidic residues" evidence="2">
    <location>
        <begin position="753"/>
        <end position="764"/>
    </location>
</feature>
<dbReference type="EMBL" id="UFQT01001119">
    <property type="protein sequence ID" value="SSX28985.1"/>
    <property type="molecule type" value="Genomic_DNA"/>
</dbReference>
<feature type="compositionally biased region" description="Basic residues" evidence="2">
    <location>
        <begin position="994"/>
        <end position="1008"/>
    </location>
</feature>
<protein>
    <submittedName>
        <fullName evidence="5">CSON000722 protein</fullName>
    </submittedName>
</protein>
<gene>
    <name evidence="5" type="primary">CSON000722</name>
</gene>
<evidence type="ECO:0000313" key="5">
    <source>
        <dbReference type="EMBL" id="SSX28985.1"/>
    </source>
</evidence>
<feature type="region of interest" description="Disordered" evidence="2">
    <location>
        <begin position="188"/>
        <end position="216"/>
    </location>
</feature>
<dbReference type="PANTHER" id="PTHR46940:SF1">
    <property type="entry name" value="NKAP DOMAIN CONTAINING 1"/>
    <property type="match status" value="1"/>
</dbReference>
<dbReference type="SUPFAM" id="SSF57667">
    <property type="entry name" value="beta-beta-alpha zinc fingers"/>
    <property type="match status" value="1"/>
</dbReference>
<feature type="compositionally biased region" description="Pro residues" evidence="2">
    <location>
        <begin position="899"/>
        <end position="914"/>
    </location>
</feature>
<feature type="compositionally biased region" description="Basic residues" evidence="2">
    <location>
        <begin position="929"/>
        <end position="947"/>
    </location>
</feature>
<dbReference type="InterPro" id="IPR036236">
    <property type="entry name" value="Znf_C2H2_sf"/>
</dbReference>
<reference evidence="5" key="2">
    <citation type="submission" date="2018-07" db="EMBL/GenBank/DDBJ databases">
        <authorList>
            <person name="Quirk P.G."/>
            <person name="Krulwich T.A."/>
        </authorList>
    </citation>
    <scope>NUCLEOTIDE SEQUENCE</scope>
</reference>
<feature type="compositionally biased region" description="Basic residues" evidence="2">
    <location>
        <begin position="883"/>
        <end position="897"/>
    </location>
</feature>
<feature type="domain" description="C2H2-type" evidence="3">
    <location>
        <begin position="450"/>
        <end position="478"/>
    </location>
</feature>
<feature type="compositionally biased region" description="Pro residues" evidence="2">
    <location>
        <begin position="873"/>
        <end position="882"/>
    </location>
</feature>
<evidence type="ECO:0000256" key="2">
    <source>
        <dbReference type="SAM" id="MobiDB-lite"/>
    </source>
</evidence>
<feature type="compositionally biased region" description="Basic residues" evidence="2">
    <location>
        <begin position="1036"/>
        <end position="1045"/>
    </location>
</feature>
<dbReference type="Pfam" id="PF12874">
    <property type="entry name" value="zf-met"/>
    <property type="match status" value="1"/>
</dbReference>
<dbReference type="AlphaFoldDB" id="A0A336MFA1"/>
<dbReference type="GO" id="GO:0008270">
    <property type="term" value="F:zinc ion binding"/>
    <property type="evidence" value="ECO:0007669"/>
    <property type="project" value="UniProtKB-KW"/>
</dbReference>
<dbReference type="VEuPathDB" id="VectorBase:CSON000722"/>
<dbReference type="PANTHER" id="PTHR46940">
    <property type="entry name" value="NKAP DOMAIN-CONTAINING 1"/>
    <property type="match status" value="1"/>
</dbReference>
<proteinExistence type="predicted"/>
<evidence type="ECO:0000313" key="4">
    <source>
        <dbReference type="EMBL" id="SSX09074.1"/>
    </source>
</evidence>
<feature type="compositionally biased region" description="Low complexity" evidence="2">
    <location>
        <begin position="1066"/>
        <end position="1077"/>
    </location>
</feature>
<sequence>MSLDTEIQPPPELDQFVITAASNAPKFVCGRCQGWYMDEETLLEHTNLYHEYWCKICNLQIRTEKELLNHMKGKHYIRNRCDTCRIFFRSPELAHNHMMSAHSEIKDKMASNGTESAAKPRNESTPQRSGDGNSIKVKTPNTINNQVGVTSKIRVAAPVIVPSTIANSSNHKNISQSTSLTMISNNQGEATPKNRISEPPILSTPVRSSSTINNNNKKSSTVVRQYLCSKCNLKFINVKDIARHMMSFHGVQVGLRSNNGKEELVIVGNKGKITEIHQKKSNFPQSKTKNNSITSTFGDTTVTLTKVTKPPATSTPIASQSSPIPSFTIYRNSSPIANGTNSDQVQIYPNKSNENNIHKEMPILRKIITSNENNHNRVEKSTTNFMRNEPPLLTHTNRITFRNNSPSTGIVQNGIESNSSKTLHTTLTPNGNVGMAPSVSQPKKRSRLSRECHICGRVLSSSYSLKRHLRDVHKIPQDSIGPRNNSIPLPRIDRVLSPSEIEAFNIQTSSLNESSPMSEDTLSNIENHNDDSNGSQMVEVEVEIDTKDDIELIYDDAHNPTVEIEEDVQQEEEEVPIEENVQVPEGTPVEESIGVQEESPVEESIGVQEEVAAEESIGIQEEVQVEEEVHSDEDVEIQEIPDTETANSSEVIEEIDSDSDMEIQVIEDPIIPKPRNIFRVQPSKKFLRHLAKNGKPQRPIVDRNEIARLKKLDKNVNLKSFFTKIKIKIKISSRTLKNPKTSKKIFRGNKNMSGRDRNLERNNDRGGGGGDRGKRFLRMDSKYPPLKISDPSLVVGKRKEIVNVMRKARDNPNDYWDKKLLEVEERDPDRWRHSGFKKLYVEGEGPSRSSSRSRSPRPRRISPSPRMRRVSPSPRPRSPPPHMRNRKPMPPPPKRRPSTSPPPKRPAYRPPSPPSVSSSSSSSEDSYRMRGRRSRSPVHRSPVHMKSSRFPEPGGSKNAPPPPMRYRSPSPPYRKAPIPEKRYAEKAPPEKPPRSHKILPMSRKHISPKPRVTSTSDEYTVKSKSRPQEPAPAPPKVKKTKRVKEKHVPIQRIKIEDEPKQRRARSVSSSSSSSSESGNETTPVFSALNASTRITLSERFGKIAQWSTDRTNMENMRITKNSAGGDLKVLIEEESSTNQTEGYLRNGNFPDALATQAPVLTSGSWDDINVRYRYYKGAGYLKGLTLDDYVRWEEWWYQYQEWLNRCQLWEASRMNPMNRRHRRKLPITARLN</sequence>
<keyword evidence="1" id="KW-0479">Metal-binding</keyword>
<keyword evidence="1" id="KW-0862">Zinc</keyword>
<feature type="compositionally biased region" description="Pro residues" evidence="2">
    <location>
        <begin position="959"/>
        <end position="974"/>
    </location>
</feature>
<name>A0A336MFA1_CULSO</name>
<accession>A0A336MFA1</accession>
<dbReference type="InterPro" id="IPR043407">
    <property type="entry name" value="Nkap_D1"/>
</dbReference>
<dbReference type="InterPro" id="IPR013087">
    <property type="entry name" value="Znf_C2H2_type"/>
</dbReference>
<dbReference type="PROSITE" id="PS50157">
    <property type="entry name" value="ZINC_FINGER_C2H2_2"/>
    <property type="match status" value="1"/>
</dbReference>
<feature type="compositionally biased region" description="Polar residues" evidence="2">
    <location>
        <begin position="123"/>
        <end position="132"/>
    </location>
</feature>
<feature type="region of interest" description="Disordered" evidence="2">
    <location>
        <begin position="744"/>
        <end position="783"/>
    </location>
</feature>